<proteinExistence type="predicted"/>
<dbReference type="RefSeq" id="WP_179241800.1">
    <property type="nucleotide sequence ID" value="NZ_CP058595.1"/>
</dbReference>
<name>A0A7H9APZ6_9FLAO</name>
<dbReference type="AlphaFoldDB" id="A0A7H9APZ6"/>
<organism evidence="1 2">
    <name type="scientific">Costertonia aggregata</name>
    <dbReference type="NCBI Taxonomy" id="343403"/>
    <lineage>
        <taxon>Bacteria</taxon>
        <taxon>Pseudomonadati</taxon>
        <taxon>Bacteroidota</taxon>
        <taxon>Flavobacteriia</taxon>
        <taxon>Flavobacteriales</taxon>
        <taxon>Flavobacteriaceae</taxon>
        <taxon>Costertonia</taxon>
    </lineage>
</organism>
<dbReference type="KEGG" id="cagg:HYG79_09185"/>
<dbReference type="PROSITE" id="PS51257">
    <property type="entry name" value="PROKAR_LIPOPROTEIN"/>
    <property type="match status" value="1"/>
</dbReference>
<dbReference type="Proteomes" id="UP000509302">
    <property type="component" value="Chromosome"/>
</dbReference>
<sequence>MKKFGIYILFISSTISITISSCGKKNPLPENVAVWQVFGDTIKFEEHTYNENKQEILTANESGIIGIVDYDMPLDSTYLPLKAKIFKRQLDGKTVLTKHDTLGQGIIAPGGVLQLNANGDRMTTLYASEDSKISVLTHHLKGDMWQTVDTLFLHPEFKFNYINLKLSDDGNTLAVFPAINGYTRAYVNTYRFEDDTWKTLGDSVPVQDILPKNTQSYGSGMYWDYVDFNTNGSKMVIGNPFAEVNGLSSGEVRTYALQNNQWKNASKTVYGKFPYHHFGSSVVLKNNVLSVTAHSRKPDENMTVFYWTNKNWEEQSGYFEPDQFMGEIYSISADARTVLSVEPTQISYGEKPKELYIYHHLEGTWLLLGKIRNGSRHIKEIGLFPESRQLVTFQKDFFKQHIVCYKLID</sequence>
<accession>A0A7H9APZ6</accession>
<evidence type="ECO:0000313" key="2">
    <source>
        <dbReference type="Proteomes" id="UP000509302"/>
    </source>
</evidence>
<reference evidence="1 2" key="1">
    <citation type="journal article" date="2006" name="Int. J. Syst. Evol. Microbiol.">
        <title>Costertonia aggregata gen. nov., sp. nov., a mesophilic marine bacterium of the family Flavobacteriaceae, isolated from a mature biofilm.</title>
        <authorList>
            <person name="Kwon K.K."/>
            <person name="Lee Y.K."/>
            <person name="Lee H.K."/>
        </authorList>
    </citation>
    <scope>NUCLEOTIDE SEQUENCE [LARGE SCALE GENOMIC DNA]</scope>
    <source>
        <strain evidence="1 2">KCCM 42265</strain>
    </source>
</reference>
<dbReference type="EMBL" id="CP058595">
    <property type="protein sequence ID" value="QLG45512.1"/>
    <property type="molecule type" value="Genomic_DNA"/>
</dbReference>
<protein>
    <submittedName>
        <fullName evidence="1">Uncharacterized protein</fullName>
    </submittedName>
</protein>
<keyword evidence="2" id="KW-1185">Reference proteome</keyword>
<gene>
    <name evidence="1" type="ORF">HYG79_09185</name>
</gene>
<evidence type="ECO:0000313" key="1">
    <source>
        <dbReference type="EMBL" id="QLG45512.1"/>
    </source>
</evidence>